<dbReference type="Pfam" id="PF11455">
    <property type="entry name" value="MazE-like"/>
    <property type="match status" value="1"/>
</dbReference>
<dbReference type="AlphaFoldDB" id="A0A0N0MC04"/>
<sequence>MPRPALKDGLSKQARYRAAKKAAGLKEIRLWVPDPKNPEFLARLKRDMDAIRRSPGEADDIAFIEAITDWPPYEE</sequence>
<protein>
    <recommendedName>
        <fullName evidence="3">DUF3018 family protein</fullName>
    </recommendedName>
</protein>
<keyword evidence="2" id="KW-1185">Reference proteome</keyword>
<organism evidence="1 2">
    <name type="scientific">Bosea vaviloviae</name>
    <dbReference type="NCBI Taxonomy" id="1526658"/>
    <lineage>
        <taxon>Bacteria</taxon>
        <taxon>Pseudomonadati</taxon>
        <taxon>Pseudomonadota</taxon>
        <taxon>Alphaproteobacteria</taxon>
        <taxon>Hyphomicrobiales</taxon>
        <taxon>Boseaceae</taxon>
        <taxon>Bosea</taxon>
    </lineage>
</organism>
<dbReference type="OrthoDB" id="3734119at2"/>
<proteinExistence type="predicted"/>
<dbReference type="PATRIC" id="fig|1526658.3.peg.3809"/>
<comment type="caution">
    <text evidence="1">The sequence shown here is derived from an EMBL/GenBank/DDBJ whole genome shotgun (WGS) entry which is preliminary data.</text>
</comment>
<gene>
    <name evidence="1" type="ORF">AE618_11890</name>
</gene>
<evidence type="ECO:0000313" key="1">
    <source>
        <dbReference type="EMBL" id="KPH80487.1"/>
    </source>
</evidence>
<reference evidence="1 2" key="1">
    <citation type="submission" date="2015-07" db="EMBL/GenBank/DDBJ databases">
        <title>Whole genome sequencing of Bosea vaviloviae isolated from cave pool.</title>
        <authorList>
            <person name="Tan N.E.H."/>
            <person name="Lee Y.P."/>
            <person name="Gan H.M."/>
            <person name="Barton H."/>
            <person name="Savka M.A."/>
        </authorList>
    </citation>
    <scope>NUCLEOTIDE SEQUENCE [LARGE SCALE GENOMIC DNA]</scope>
    <source>
        <strain evidence="1 2">SD260</strain>
    </source>
</reference>
<name>A0A0N0MC04_9HYPH</name>
<evidence type="ECO:0000313" key="2">
    <source>
        <dbReference type="Proteomes" id="UP000037822"/>
    </source>
</evidence>
<dbReference type="EMBL" id="LGSZ01000040">
    <property type="protein sequence ID" value="KPH80487.1"/>
    <property type="molecule type" value="Genomic_DNA"/>
</dbReference>
<dbReference type="RefSeq" id="WP_054209272.1">
    <property type="nucleotide sequence ID" value="NZ_LGSZ01000040.1"/>
</dbReference>
<dbReference type="Proteomes" id="UP000037822">
    <property type="component" value="Unassembled WGS sequence"/>
</dbReference>
<accession>A0A0N0MC04</accession>
<dbReference type="InterPro" id="IPR021558">
    <property type="entry name" value="MazE-like"/>
</dbReference>
<evidence type="ECO:0008006" key="3">
    <source>
        <dbReference type="Google" id="ProtNLM"/>
    </source>
</evidence>